<dbReference type="AlphaFoldDB" id="A0A6B0Y0M4"/>
<reference evidence="1" key="1">
    <citation type="submission" date="2019-09" db="EMBL/GenBank/DDBJ databases">
        <title>Characterisation of the sponge microbiome using genome-centric metagenomics.</title>
        <authorList>
            <person name="Engelberts J.P."/>
            <person name="Robbins S.J."/>
            <person name="De Goeij J.M."/>
            <person name="Aranda M."/>
            <person name="Bell S.C."/>
            <person name="Webster N.S."/>
        </authorList>
    </citation>
    <scope>NUCLEOTIDE SEQUENCE</scope>
    <source>
        <strain evidence="1">SB0664_bin_43</strain>
    </source>
</reference>
<dbReference type="InterPro" id="IPR020349">
    <property type="entry name" value="Uncharacterised_14.7kDa"/>
</dbReference>
<dbReference type="Pfam" id="PF17267">
    <property type="entry name" value="DUF5333"/>
    <property type="match status" value="1"/>
</dbReference>
<comment type="caution">
    <text evidence="1">The sequence shown here is derived from an EMBL/GenBank/DDBJ whole genome shotgun (WGS) entry which is preliminary data.</text>
</comment>
<evidence type="ECO:0000313" key="1">
    <source>
        <dbReference type="EMBL" id="MXY34268.1"/>
    </source>
</evidence>
<protein>
    <recommendedName>
        <fullName evidence="2">DUF5333 domain-containing protein</fullName>
    </recommendedName>
</protein>
<sequence length="132" mass="14790">MLRILGIFLLIGAAGPALARQPLHEIPPVVHAFYSLGLADEVRRNCAAIDARMFRAWRFLSSIERYARELGYSDAEIDDFVRNKSEKERLRARIRADLAKRGATPRTPEGYCTVGHEEIAKGSVAGRLLRAK</sequence>
<organism evidence="1">
    <name type="scientific">Boseongicola sp. SB0664_bin_43</name>
    <dbReference type="NCBI Taxonomy" id="2604844"/>
    <lineage>
        <taxon>Bacteria</taxon>
        <taxon>Pseudomonadati</taxon>
        <taxon>Pseudomonadota</taxon>
        <taxon>Alphaproteobacteria</taxon>
        <taxon>Rhodobacterales</taxon>
        <taxon>Paracoccaceae</taxon>
        <taxon>Boseongicola</taxon>
    </lineage>
</organism>
<proteinExistence type="predicted"/>
<gene>
    <name evidence="1" type="ORF">F4Y60_09300</name>
</gene>
<accession>A0A6B0Y0M4</accession>
<evidence type="ECO:0008006" key="2">
    <source>
        <dbReference type="Google" id="ProtNLM"/>
    </source>
</evidence>
<dbReference type="EMBL" id="VXRY01000369">
    <property type="protein sequence ID" value="MXY34268.1"/>
    <property type="molecule type" value="Genomic_DNA"/>
</dbReference>
<name>A0A6B0Y0M4_9RHOB</name>